<feature type="compositionally biased region" description="Polar residues" evidence="1">
    <location>
        <begin position="92"/>
        <end position="101"/>
    </location>
</feature>
<reference evidence="2 3" key="1">
    <citation type="journal article" date="2019" name="Int. J. Syst. Evol. Microbiol.">
        <title>The Global Catalogue of Microorganisms (GCM) 10K type strain sequencing project: providing services to taxonomists for standard genome sequencing and annotation.</title>
        <authorList>
            <consortium name="The Broad Institute Genomics Platform"/>
            <consortium name="The Broad Institute Genome Sequencing Center for Infectious Disease"/>
            <person name="Wu L."/>
            <person name="Ma J."/>
        </authorList>
    </citation>
    <scope>NUCLEOTIDE SEQUENCE [LARGE SCALE GENOMIC DNA]</scope>
    <source>
        <strain evidence="2 3">JCM 6923</strain>
    </source>
</reference>
<accession>A0ABN3L7D4</accession>
<protein>
    <submittedName>
        <fullName evidence="2">Uncharacterized protein</fullName>
    </submittedName>
</protein>
<sequence>MSISESTPSSPPTPKSTGSSSASRSQTLAALLMGGQATYFMGDGGVSALFTNIRESFATFGSGLYVLLRWLRRIRGTRLAPLQDEPTAQAPCGQQRNSVLTLPQERRHRGTRRLLGSAVCPGVSQQPAENSSNWSASALS</sequence>
<feature type="region of interest" description="Disordered" evidence="1">
    <location>
        <begin position="1"/>
        <end position="24"/>
    </location>
</feature>
<keyword evidence="3" id="KW-1185">Reference proteome</keyword>
<organism evidence="2 3">
    <name type="scientific">Streptomyces graminearus</name>
    <dbReference type="NCBI Taxonomy" id="284030"/>
    <lineage>
        <taxon>Bacteria</taxon>
        <taxon>Bacillati</taxon>
        <taxon>Actinomycetota</taxon>
        <taxon>Actinomycetes</taxon>
        <taxon>Kitasatosporales</taxon>
        <taxon>Streptomycetaceae</taxon>
        <taxon>Streptomyces</taxon>
    </lineage>
</organism>
<proteinExistence type="predicted"/>
<dbReference type="Proteomes" id="UP001501721">
    <property type="component" value="Unassembled WGS sequence"/>
</dbReference>
<evidence type="ECO:0000313" key="3">
    <source>
        <dbReference type="Proteomes" id="UP001501721"/>
    </source>
</evidence>
<evidence type="ECO:0000256" key="1">
    <source>
        <dbReference type="SAM" id="MobiDB-lite"/>
    </source>
</evidence>
<gene>
    <name evidence="2" type="ORF">GCM10010422_21380</name>
</gene>
<feature type="region of interest" description="Disordered" evidence="1">
    <location>
        <begin position="85"/>
        <end position="140"/>
    </location>
</feature>
<name>A0ABN3L7D4_9ACTN</name>
<evidence type="ECO:0000313" key="2">
    <source>
        <dbReference type="EMBL" id="GAA2477371.1"/>
    </source>
</evidence>
<feature type="compositionally biased region" description="Low complexity" evidence="1">
    <location>
        <begin position="15"/>
        <end position="24"/>
    </location>
</feature>
<dbReference type="EMBL" id="BAAATL010000009">
    <property type="protein sequence ID" value="GAA2477371.1"/>
    <property type="molecule type" value="Genomic_DNA"/>
</dbReference>
<feature type="compositionally biased region" description="Polar residues" evidence="1">
    <location>
        <begin position="123"/>
        <end position="140"/>
    </location>
</feature>
<comment type="caution">
    <text evidence="2">The sequence shown here is derived from an EMBL/GenBank/DDBJ whole genome shotgun (WGS) entry which is preliminary data.</text>
</comment>
<dbReference type="RefSeq" id="WP_346075270.1">
    <property type="nucleotide sequence ID" value="NZ_BAAATL010000009.1"/>
</dbReference>